<dbReference type="eggNOG" id="COG1413">
    <property type="taxonomic scope" value="Bacteria"/>
</dbReference>
<dbReference type="HOGENOM" id="CLU_052019_0_0_3"/>
<reference evidence="4" key="1">
    <citation type="journal article" date="2011" name="MBio">
        <title>Novel metabolic attributes of the genus Cyanothece, comprising a group of unicellular nitrogen-fixing Cyanobacteria.</title>
        <authorList>
            <person name="Bandyopadhyay A."/>
            <person name="Elvitigala T."/>
            <person name="Welsh E."/>
            <person name="Stockel J."/>
            <person name="Liberton M."/>
            <person name="Min H."/>
            <person name="Sherman L.A."/>
            <person name="Pakrasi H.B."/>
        </authorList>
    </citation>
    <scope>NUCLEOTIDE SEQUENCE [LARGE SCALE GENOMIC DNA]</scope>
    <source>
        <strain evidence="4">PCC 7822</strain>
    </source>
</reference>
<dbReference type="GO" id="GO:0016491">
    <property type="term" value="F:oxidoreductase activity"/>
    <property type="evidence" value="ECO:0007669"/>
    <property type="project" value="TreeGrafter"/>
</dbReference>
<evidence type="ECO:0000313" key="4">
    <source>
        <dbReference type="Proteomes" id="UP000008206"/>
    </source>
</evidence>
<dbReference type="Pfam" id="PF13646">
    <property type="entry name" value="HEAT_2"/>
    <property type="match status" value="3"/>
</dbReference>
<dbReference type="STRING" id="497965.Cyan7822_3567"/>
<dbReference type="AlphaFoldDB" id="E0UFD7"/>
<proteinExistence type="predicted"/>
<dbReference type="Gene3D" id="1.25.10.10">
    <property type="entry name" value="Leucine-rich Repeat Variant"/>
    <property type="match status" value="3"/>
</dbReference>
<dbReference type="EMBL" id="CP002198">
    <property type="protein sequence ID" value="ADN15508.1"/>
    <property type="molecule type" value="Genomic_DNA"/>
</dbReference>
<dbReference type="RefSeq" id="WP_013323577.1">
    <property type="nucleotide sequence ID" value="NC_014501.1"/>
</dbReference>
<keyword evidence="3" id="KW-0456">Lyase</keyword>
<dbReference type="InterPro" id="IPR004155">
    <property type="entry name" value="PBS_lyase_HEAT"/>
</dbReference>
<dbReference type="PROSITE" id="PS50176">
    <property type="entry name" value="ARM_REPEAT"/>
    <property type="match status" value="1"/>
</dbReference>
<name>E0UFD7_GLOV7</name>
<dbReference type="SMART" id="SM00567">
    <property type="entry name" value="EZ_HEAT"/>
    <property type="match status" value="7"/>
</dbReference>
<evidence type="ECO:0000256" key="1">
    <source>
        <dbReference type="ARBA" id="ARBA00022549"/>
    </source>
</evidence>
<evidence type="ECO:0000256" key="2">
    <source>
        <dbReference type="ARBA" id="ARBA00022738"/>
    </source>
</evidence>
<keyword evidence="4" id="KW-1185">Reference proteome</keyword>
<gene>
    <name evidence="3" type="ordered locus">Cyan7822_3567</name>
</gene>
<dbReference type="InterPro" id="IPR011989">
    <property type="entry name" value="ARM-like"/>
</dbReference>
<dbReference type="InterPro" id="IPR016024">
    <property type="entry name" value="ARM-type_fold"/>
</dbReference>
<dbReference type="PANTHER" id="PTHR12697:SF5">
    <property type="entry name" value="DEOXYHYPUSINE HYDROXYLASE"/>
    <property type="match status" value="1"/>
</dbReference>
<protein>
    <submittedName>
        <fullName evidence="3">PBS lyase HEAT domain protein repeat-containing protein</fullName>
    </submittedName>
</protein>
<dbReference type="InterPro" id="IPR000225">
    <property type="entry name" value="Armadillo"/>
</dbReference>
<dbReference type="GO" id="GO:0030089">
    <property type="term" value="C:phycobilisome"/>
    <property type="evidence" value="ECO:0007669"/>
    <property type="project" value="UniProtKB-KW"/>
</dbReference>
<organism evidence="3 4">
    <name type="scientific">Gloeothece verrucosa (strain PCC 7822)</name>
    <name type="common">Cyanothece sp. (strain PCC 7822)</name>
    <dbReference type="NCBI Taxonomy" id="497965"/>
    <lineage>
        <taxon>Bacteria</taxon>
        <taxon>Bacillati</taxon>
        <taxon>Cyanobacteriota</taxon>
        <taxon>Cyanophyceae</taxon>
        <taxon>Oscillatoriophycideae</taxon>
        <taxon>Chroococcales</taxon>
        <taxon>Aphanothecaceae</taxon>
        <taxon>Gloeothece</taxon>
        <taxon>Gloeothece verrucosa</taxon>
    </lineage>
</organism>
<dbReference type="GO" id="GO:0016829">
    <property type="term" value="F:lyase activity"/>
    <property type="evidence" value="ECO:0007669"/>
    <property type="project" value="UniProtKB-KW"/>
</dbReference>
<keyword evidence="2" id="KW-0605">Phycobilisome</keyword>
<dbReference type="Proteomes" id="UP000008206">
    <property type="component" value="Chromosome"/>
</dbReference>
<dbReference type="SUPFAM" id="SSF48371">
    <property type="entry name" value="ARM repeat"/>
    <property type="match status" value="2"/>
</dbReference>
<dbReference type="PANTHER" id="PTHR12697">
    <property type="entry name" value="PBS LYASE HEAT-LIKE PROTEIN"/>
    <property type="match status" value="1"/>
</dbReference>
<dbReference type="KEGG" id="cyj:Cyan7822_3567"/>
<evidence type="ECO:0000313" key="3">
    <source>
        <dbReference type="EMBL" id="ADN15508.1"/>
    </source>
</evidence>
<sequence>MLTQTLQEIITATEQENWCLANQYLQQLLPENSIETEQALSMAIEILTGGAFQNRWEVAKLFPRLGDKAIAPLMQILNDEDADLEQRWFAGRILGEFNHPEVIATLVNLLQTTEDEDLAAIAASALANLGTASINVLSDLLTQRESRRLATLALAQIRHPAVITPLLTVVKDEEVAVRATAIEALSSYQDPRIAPVLIEALNDYAAIVRKEAVTGLGIRTDQALELNLLTHLQPRLYDLNLEVSQQAALALGRLATAEAASALFEVLKAPATPIFLQTTIIQALGWMETPASLQYLQQALTYVVPESILEIIRILGRVENGELKAQAADILLKFFHSRHPMIHQPPIKRALAYAWGQLGAKTALLALDKLKEDADQSVRIHAISALRYCLT</sequence>
<dbReference type="OrthoDB" id="5512944at2"/>
<keyword evidence="1" id="KW-0042">Antenna complex</keyword>
<accession>E0UFD7</accession>